<organism evidence="5 6">
    <name type="scientific">Kockovaella imperatae</name>
    <dbReference type="NCBI Taxonomy" id="4999"/>
    <lineage>
        <taxon>Eukaryota</taxon>
        <taxon>Fungi</taxon>
        <taxon>Dikarya</taxon>
        <taxon>Basidiomycota</taxon>
        <taxon>Agaricomycotina</taxon>
        <taxon>Tremellomycetes</taxon>
        <taxon>Tremellales</taxon>
        <taxon>Cuniculitremaceae</taxon>
        <taxon>Kockovaella</taxon>
    </lineage>
</organism>
<evidence type="ECO:0000313" key="6">
    <source>
        <dbReference type="Proteomes" id="UP000193218"/>
    </source>
</evidence>
<comment type="subcellular location">
    <subcellularLocation>
        <location evidence="1">Nucleus</location>
    </subcellularLocation>
</comment>
<dbReference type="GO" id="GO:0006383">
    <property type="term" value="P:transcription by RNA polymerase III"/>
    <property type="evidence" value="ECO:0007669"/>
    <property type="project" value="InterPro"/>
</dbReference>
<feature type="compositionally biased region" description="Gly residues" evidence="4">
    <location>
        <begin position="9"/>
        <end position="18"/>
    </location>
</feature>
<reference evidence="5 6" key="1">
    <citation type="submission" date="2017-03" db="EMBL/GenBank/DDBJ databases">
        <title>Widespread Adenine N6-methylation of Active Genes in Fungi.</title>
        <authorList>
            <consortium name="DOE Joint Genome Institute"/>
            <person name="Mondo S.J."/>
            <person name="Dannebaum R.O."/>
            <person name="Kuo R.C."/>
            <person name="Louie K.B."/>
            <person name="Bewick A.J."/>
            <person name="Labutti K."/>
            <person name="Haridas S."/>
            <person name="Kuo A."/>
            <person name="Salamov A."/>
            <person name="Ahrendt S.R."/>
            <person name="Lau R."/>
            <person name="Bowen B.P."/>
            <person name="Lipzen A."/>
            <person name="Sullivan W."/>
            <person name="Andreopoulos W.B."/>
            <person name="Clum A."/>
            <person name="Lindquist E."/>
            <person name="Daum C."/>
            <person name="Northen T.R."/>
            <person name="Ramamoorthy G."/>
            <person name="Schmitz R.J."/>
            <person name="Gryganskyi A."/>
            <person name="Culley D."/>
            <person name="Magnuson J."/>
            <person name="James T.Y."/>
            <person name="O'Malley M.A."/>
            <person name="Stajich J.E."/>
            <person name="Spatafora J.W."/>
            <person name="Visel A."/>
            <person name="Grigoriev I.V."/>
        </authorList>
    </citation>
    <scope>NUCLEOTIDE SEQUENCE [LARGE SCALE GENOMIC DNA]</scope>
    <source>
        <strain evidence="5 6">NRRL Y-17943</strain>
    </source>
</reference>
<sequence>MSRGRGRGRGGGLGGGAGFQLPEHSTLNRAQWIEALREPTKNGGMLYPPLDPEREVAQLRHPKDREERLVETTQEMYLTLANGIMLENGTRAGAPWRVKSERKSVGIGEFQARALSLSGVSEIETFSGRIRDQQSQAESSIAGNRFDPQKLYLNKAYFPPSLWTDAFESDGLAPGKRRAANKDGVKKKKRIDSDGEEEEKMEQEVRYRTMYSELKLQEGSPAPSSQDDEFDFEDESDHQDYDANYFDNGEGDDDSGGEEEEGGGGFDD</sequence>
<dbReference type="InterPro" id="IPR024661">
    <property type="entry name" value="RNA_pol_III_Rpc31"/>
</dbReference>
<feature type="compositionally biased region" description="Basic residues" evidence="4">
    <location>
        <begin position="175"/>
        <end position="190"/>
    </location>
</feature>
<dbReference type="STRING" id="4999.A0A1Y1UCY7"/>
<keyword evidence="6" id="KW-1185">Reference proteome</keyword>
<name>A0A1Y1UCY7_9TREE</name>
<keyword evidence="3" id="KW-0539">Nucleus</keyword>
<comment type="caution">
    <text evidence="5">The sequence shown here is derived from an EMBL/GenBank/DDBJ whole genome shotgun (WGS) entry which is preliminary data.</text>
</comment>
<evidence type="ECO:0000256" key="4">
    <source>
        <dbReference type="SAM" id="MobiDB-lite"/>
    </source>
</evidence>
<dbReference type="AlphaFoldDB" id="A0A1Y1UCY7"/>
<evidence type="ECO:0000313" key="5">
    <source>
        <dbReference type="EMBL" id="ORX35859.1"/>
    </source>
</evidence>
<feature type="compositionally biased region" description="Acidic residues" evidence="4">
    <location>
        <begin position="249"/>
        <end position="268"/>
    </location>
</feature>
<keyword evidence="5" id="KW-0240">DNA-directed RNA polymerase</keyword>
<dbReference type="GO" id="GO:0005634">
    <property type="term" value="C:nucleus"/>
    <property type="evidence" value="ECO:0007669"/>
    <property type="project" value="UniProtKB-SubCell"/>
</dbReference>
<gene>
    <name evidence="5" type="ORF">BD324DRAFT_629294</name>
</gene>
<feature type="region of interest" description="Disordered" evidence="4">
    <location>
        <begin position="1"/>
        <end position="24"/>
    </location>
</feature>
<feature type="region of interest" description="Disordered" evidence="4">
    <location>
        <begin position="168"/>
        <end position="268"/>
    </location>
</feature>
<dbReference type="InParanoid" id="A0A1Y1UCY7"/>
<evidence type="ECO:0000256" key="1">
    <source>
        <dbReference type="ARBA" id="ARBA00004123"/>
    </source>
</evidence>
<protein>
    <submittedName>
        <fullName evidence="5">DNA-directed RNA polymerase III, subunit Rpc31</fullName>
    </submittedName>
</protein>
<feature type="compositionally biased region" description="Acidic residues" evidence="4">
    <location>
        <begin position="226"/>
        <end position="237"/>
    </location>
</feature>
<evidence type="ECO:0000256" key="3">
    <source>
        <dbReference type="ARBA" id="ARBA00023242"/>
    </source>
</evidence>
<dbReference type="Proteomes" id="UP000193218">
    <property type="component" value="Unassembled WGS sequence"/>
</dbReference>
<dbReference type="Pfam" id="PF11705">
    <property type="entry name" value="RNA_pol_3_Rpc31"/>
    <property type="match status" value="1"/>
</dbReference>
<dbReference type="OrthoDB" id="2564629at2759"/>
<comment type="similarity">
    <text evidence="2">Belongs to the eukaryotic RPC7 RNA polymerase subunit family.</text>
</comment>
<dbReference type="GO" id="GO:0000428">
    <property type="term" value="C:DNA-directed RNA polymerase complex"/>
    <property type="evidence" value="ECO:0007669"/>
    <property type="project" value="UniProtKB-KW"/>
</dbReference>
<dbReference type="RefSeq" id="XP_021869988.1">
    <property type="nucleotide sequence ID" value="XM_022016191.1"/>
</dbReference>
<accession>A0A1Y1UCY7</accession>
<proteinExistence type="inferred from homology"/>
<dbReference type="GeneID" id="33558000"/>
<evidence type="ECO:0000256" key="2">
    <source>
        <dbReference type="ARBA" id="ARBA00008352"/>
    </source>
</evidence>
<keyword evidence="5" id="KW-0804">Transcription</keyword>
<dbReference type="EMBL" id="NBSH01000009">
    <property type="protein sequence ID" value="ORX35859.1"/>
    <property type="molecule type" value="Genomic_DNA"/>
</dbReference>